<dbReference type="PRINTS" id="PR00411">
    <property type="entry name" value="PNDRDTASEI"/>
</dbReference>
<dbReference type="InterPro" id="IPR036188">
    <property type="entry name" value="FAD/NAD-bd_sf"/>
</dbReference>
<dbReference type="Pfam" id="PF13738">
    <property type="entry name" value="Pyr_redox_3"/>
    <property type="match status" value="1"/>
</dbReference>
<gene>
    <name evidence="2" type="ORF">UFOPK2761_03153</name>
</gene>
<sequence>MGEESDVDVVVVGGGQSGLAVAYHLHRLGRGRREGERSAPSYVVLDDHPRPGGAWQDGWDSLHLFSPASHSSLAGWPMPPWTGEDNPDAAHVARYLADYERRYELPVVRPVHVTRVERATGETGGRRFRVLADDGRAWAASWVVSATGTWSRPFWPHVPGMADFRGRQLHTADYRGASDLAGLRVLVVGGGNSGAQVAADLLPVARSVTWSTKVPPRMLPDGVDGRVLFETATRAVRDRAAGIAHAGVGSLGDVVAVPSVRRARDEHGLTAEPMPSRLVGDGAVWPDGTHRPFDAVVWCTGFRPALRHLSPLGLTTRRGRPATTAVDLPARAGGGTRRSAPVVSVDDPHVLLVGYGDWCGDASATLIGVNRAARDAVEGIRTGSPPTP</sequence>
<dbReference type="PANTHER" id="PTHR43539:SF78">
    <property type="entry name" value="FLAVIN-CONTAINING MONOOXYGENASE"/>
    <property type="match status" value="1"/>
</dbReference>
<dbReference type="GO" id="GO:0004497">
    <property type="term" value="F:monooxygenase activity"/>
    <property type="evidence" value="ECO:0007669"/>
    <property type="project" value="TreeGrafter"/>
</dbReference>
<dbReference type="PANTHER" id="PTHR43539">
    <property type="entry name" value="FLAVIN-BINDING MONOOXYGENASE-LIKE PROTEIN (AFU_ORTHOLOGUE AFUA_4G09220)"/>
    <property type="match status" value="1"/>
</dbReference>
<dbReference type="GO" id="GO:0050660">
    <property type="term" value="F:flavin adenine dinucleotide binding"/>
    <property type="evidence" value="ECO:0007669"/>
    <property type="project" value="TreeGrafter"/>
</dbReference>
<dbReference type="Gene3D" id="3.50.50.60">
    <property type="entry name" value="FAD/NAD(P)-binding domain"/>
    <property type="match status" value="1"/>
</dbReference>
<keyword evidence="1" id="KW-0560">Oxidoreductase</keyword>
<name>A0A6J6V836_9ZZZZ</name>
<protein>
    <submittedName>
        <fullName evidence="2">Unannotated protein</fullName>
    </submittedName>
</protein>
<dbReference type="AlphaFoldDB" id="A0A6J6V836"/>
<dbReference type="InterPro" id="IPR050982">
    <property type="entry name" value="Auxin_biosynth/cation_transpt"/>
</dbReference>
<reference evidence="2" key="1">
    <citation type="submission" date="2020-05" db="EMBL/GenBank/DDBJ databases">
        <authorList>
            <person name="Chiriac C."/>
            <person name="Salcher M."/>
            <person name="Ghai R."/>
            <person name="Kavagutti S V."/>
        </authorList>
    </citation>
    <scope>NUCLEOTIDE SEQUENCE</scope>
</reference>
<accession>A0A6J6V836</accession>
<evidence type="ECO:0000256" key="1">
    <source>
        <dbReference type="ARBA" id="ARBA00023002"/>
    </source>
</evidence>
<dbReference type="NCBIfam" id="NF040505">
    <property type="entry name" value="ArsO_flavin_mono"/>
    <property type="match status" value="1"/>
</dbReference>
<evidence type="ECO:0000313" key="2">
    <source>
        <dbReference type="EMBL" id="CAB4767133.1"/>
    </source>
</evidence>
<proteinExistence type="predicted"/>
<dbReference type="EMBL" id="CAEZYQ010000038">
    <property type="protein sequence ID" value="CAB4767133.1"/>
    <property type="molecule type" value="Genomic_DNA"/>
</dbReference>
<organism evidence="2">
    <name type="scientific">freshwater metagenome</name>
    <dbReference type="NCBI Taxonomy" id="449393"/>
    <lineage>
        <taxon>unclassified sequences</taxon>
        <taxon>metagenomes</taxon>
        <taxon>ecological metagenomes</taxon>
    </lineage>
</organism>
<dbReference type="PRINTS" id="PR00368">
    <property type="entry name" value="FADPNR"/>
</dbReference>
<dbReference type="SUPFAM" id="SSF51905">
    <property type="entry name" value="FAD/NAD(P)-binding domain"/>
    <property type="match status" value="2"/>
</dbReference>